<evidence type="ECO:0000313" key="14">
    <source>
        <dbReference type="EMBL" id="KAK4718067.1"/>
    </source>
</evidence>
<dbReference type="CDD" id="cd00086">
    <property type="entry name" value="homeodomain"/>
    <property type="match status" value="1"/>
</dbReference>
<evidence type="ECO:0000256" key="8">
    <source>
        <dbReference type="ARBA" id="ARBA00023242"/>
    </source>
</evidence>
<dbReference type="InterPro" id="IPR009057">
    <property type="entry name" value="Homeodomain-like_sf"/>
</dbReference>
<dbReference type="GO" id="GO:0005634">
    <property type="term" value="C:nucleus"/>
    <property type="evidence" value="ECO:0007669"/>
    <property type="project" value="UniProtKB-SubCell"/>
</dbReference>
<dbReference type="GO" id="GO:0003677">
    <property type="term" value="F:DNA binding"/>
    <property type="evidence" value="ECO:0007669"/>
    <property type="project" value="UniProtKB-UniRule"/>
</dbReference>
<comment type="caution">
    <text evidence="14">The sequence shown here is derived from an EMBL/GenBank/DDBJ whole genome shotgun (WGS) entry which is preliminary data.</text>
</comment>
<reference evidence="14 15" key="1">
    <citation type="submission" date="2023-10" db="EMBL/GenBank/DDBJ databases">
        <title>Genome-Wide Identification Analysis in wild type Solanum Pinnatisectum Reveals Some Genes Defensing Phytophthora Infestans.</title>
        <authorList>
            <person name="Sun C."/>
        </authorList>
    </citation>
    <scope>NUCLEOTIDE SEQUENCE [LARGE SCALE GENOMIC DNA]</scope>
    <source>
        <strain evidence="14">LQN</strain>
        <tissue evidence="14">Leaf</tissue>
    </source>
</reference>
<keyword evidence="15" id="KW-1185">Reference proteome</keyword>
<feature type="DNA-binding region" description="Homeobox" evidence="9">
    <location>
        <begin position="51"/>
        <end position="110"/>
    </location>
</feature>
<name>A0AAV9KYG0_9SOLN</name>
<evidence type="ECO:0000256" key="9">
    <source>
        <dbReference type="PROSITE-ProRule" id="PRU00108"/>
    </source>
</evidence>
<dbReference type="SUPFAM" id="SSF46689">
    <property type="entry name" value="Homeodomain-like"/>
    <property type="match status" value="1"/>
</dbReference>
<keyword evidence="5 9" id="KW-0238">DNA-binding</keyword>
<evidence type="ECO:0000256" key="3">
    <source>
        <dbReference type="ARBA" id="ARBA00023015"/>
    </source>
</evidence>
<evidence type="ECO:0000256" key="5">
    <source>
        <dbReference type="ARBA" id="ARBA00023125"/>
    </source>
</evidence>
<comment type="subcellular location">
    <subcellularLocation>
        <location evidence="1 9 10">Nucleus</location>
    </subcellularLocation>
</comment>
<dbReference type="Pfam" id="PF25797">
    <property type="entry name" value="PDF2_C"/>
    <property type="match status" value="2"/>
</dbReference>
<evidence type="ECO:0000313" key="15">
    <source>
        <dbReference type="Proteomes" id="UP001311915"/>
    </source>
</evidence>
<feature type="domain" description="START" evidence="13">
    <location>
        <begin position="208"/>
        <end position="438"/>
    </location>
</feature>
<keyword evidence="4" id="KW-0175">Coiled coil</keyword>
<dbReference type="GO" id="GO:0008289">
    <property type="term" value="F:lipid binding"/>
    <property type="evidence" value="ECO:0007669"/>
    <property type="project" value="InterPro"/>
</dbReference>
<dbReference type="Pfam" id="PF00046">
    <property type="entry name" value="Homeodomain"/>
    <property type="match status" value="1"/>
</dbReference>
<feature type="domain" description="Homeobox" evidence="12">
    <location>
        <begin position="49"/>
        <end position="109"/>
    </location>
</feature>
<dbReference type="InterPro" id="IPR042160">
    <property type="entry name" value="HD-Zip_IV"/>
</dbReference>
<evidence type="ECO:0000259" key="12">
    <source>
        <dbReference type="PROSITE" id="PS50071"/>
    </source>
</evidence>
<feature type="region of interest" description="Disordered" evidence="11">
    <location>
        <begin position="21"/>
        <end position="55"/>
    </location>
</feature>
<dbReference type="AlphaFoldDB" id="A0AAV9KYG0"/>
<evidence type="ECO:0000256" key="6">
    <source>
        <dbReference type="ARBA" id="ARBA00023155"/>
    </source>
</evidence>
<comment type="similarity">
    <text evidence="2">Belongs to the HD-ZIP homeobox family. Class IV subfamily.</text>
</comment>
<keyword evidence="3" id="KW-0805">Transcription regulation</keyword>
<dbReference type="InterPro" id="IPR001356">
    <property type="entry name" value="HD"/>
</dbReference>
<dbReference type="Gene3D" id="1.10.10.60">
    <property type="entry name" value="Homeodomain-like"/>
    <property type="match status" value="1"/>
</dbReference>
<dbReference type="CDD" id="cd08875">
    <property type="entry name" value="START_ArGLABRA2_like"/>
    <property type="match status" value="1"/>
</dbReference>
<evidence type="ECO:0000259" key="13">
    <source>
        <dbReference type="PROSITE" id="PS50848"/>
    </source>
</evidence>
<keyword evidence="8 9" id="KW-0539">Nucleus</keyword>
<keyword evidence="7" id="KW-0804">Transcription</keyword>
<proteinExistence type="inferred from homology"/>
<dbReference type="InterPro" id="IPR002913">
    <property type="entry name" value="START_lipid-bd_dom"/>
</dbReference>
<dbReference type="Proteomes" id="UP001311915">
    <property type="component" value="Unassembled WGS sequence"/>
</dbReference>
<dbReference type="SMART" id="SM00234">
    <property type="entry name" value="START"/>
    <property type="match status" value="1"/>
</dbReference>
<dbReference type="Pfam" id="PF01852">
    <property type="entry name" value="START"/>
    <property type="match status" value="1"/>
</dbReference>
<evidence type="ECO:0000256" key="10">
    <source>
        <dbReference type="RuleBase" id="RU000682"/>
    </source>
</evidence>
<dbReference type="SUPFAM" id="SSF55961">
    <property type="entry name" value="Bet v1-like"/>
    <property type="match status" value="1"/>
</dbReference>
<dbReference type="InterPro" id="IPR057993">
    <property type="entry name" value="HD-Zip_IV_C"/>
</dbReference>
<organism evidence="14 15">
    <name type="scientific">Solanum pinnatisectum</name>
    <name type="common">tansyleaf nightshade</name>
    <dbReference type="NCBI Taxonomy" id="50273"/>
    <lineage>
        <taxon>Eukaryota</taxon>
        <taxon>Viridiplantae</taxon>
        <taxon>Streptophyta</taxon>
        <taxon>Embryophyta</taxon>
        <taxon>Tracheophyta</taxon>
        <taxon>Spermatophyta</taxon>
        <taxon>Magnoliopsida</taxon>
        <taxon>eudicotyledons</taxon>
        <taxon>Gunneridae</taxon>
        <taxon>Pentapetalae</taxon>
        <taxon>asterids</taxon>
        <taxon>lamiids</taxon>
        <taxon>Solanales</taxon>
        <taxon>Solanaceae</taxon>
        <taxon>Solanoideae</taxon>
        <taxon>Solaneae</taxon>
        <taxon>Solanum</taxon>
    </lineage>
</organism>
<sequence>MEDHTDTTERRESLVNIIIRGPREDQNEENIVTDNRDGGASGDELNSPRGISSKRHKYSVNQIQELEAVLKKNSHPDKKTRLELATNFSVGKKQVQFWFQNKRSILKTQLERHDKRMLQQENEKLCIEYAAMKEFMENSSRDPCRNKDTIRNKNGSLTFMMENFGLELLTGRDETSDINDVDDFSLNEVDFGKYLSSPPPTNLVNKDLTLDKSMLLNLALDALNELLKLAMSDEPFWVRSLDGGGEKLNIEEYARSFIPIIRIKPSHFTTKATRSFGTLAGDSVTLSQWVEMLLCIIGKVNTFDVISTGKGESKSESINLHIETELQIISNVVHVREIQFLRFYQKHAEGTWIIVDVSINTIKEGSNQYKIENCRRLPSGCIIQDVTNCYSKFILIEHMEYDDIFVHNLYRPLISAGLGFGAQSWMSSLRRQSEFLRVMVSFVDSTVDSKVEIGMRILAQRMTRNFCAGICATSHKSQWDILSYSGPIKNIIHITKCNISQIEITRKKLINGNRGDIIANQNSMLIFPETYTDATGSLLVYAIVDSSRMNTLMKEGGGGALLVWNSCPMEFRYGSLVTIRFQMLVDNLSTADLQEKSIIDANDIISHTIHKIKTTLKCK</sequence>
<evidence type="ECO:0000256" key="2">
    <source>
        <dbReference type="ARBA" id="ARBA00006789"/>
    </source>
</evidence>
<evidence type="ECO:0000256" key="7">
    <source>
        <dbReference type="ARBA" id="ARBA00023163"/>
    </source>
</evidence>
<dbReference type="PROSITE" id="PS50848">
    <property type="entry name" value="START"/>
    <property type="match status" value="1"/>
</dbReference>
<dbReference type="PROSITE" id="PS50071">
    <property type="entry name" value="HOMEOBOX_2"/>
    <property type="match status" value="1"/>
</dbReference>
<evidence type="ECO:0000256" key="4">
    <source>
        <dbReference type="ARBA" id="ARBA00023054"/>
    </source>
</evidence>
<gene>
    <name evidence="14" type="ORF">R3W88_016405</name>
</gene>
<evidence type="ECO:0000256" key="11">
    <source>
        <dbReference type="SAM" id="MobiDB-lite"/>
    </source>
</evidence>
<dbReference type="EMBL" id="JAWPEI010000008">
    <property type="protein sequence ID" value="KAK4718067.1"/>
    <property type="molecule type" value="Genomic_DNA"/>
</dbReference>
<keyword evidence="6 9" id="KW-0371">Homeobox</keyword>
<dbReference type="PANTHER" id="PTHR45654:SF20">
    <property type="entry name" value="HOMEOBOX PROTEIN"/>
    <property type="match status" value="1"/>
</dbReference>
<dbReference type="SMART" id="SM00389">
    <property type="entry name" value="HOX"/>
    <property type="match status" value="1"/>
</dbReference>
<protein>
    <submittedName>
        <fullName evidence="14">Uncharacterized protein</fullName>
    </submittedName>
</protein>
<evidence type="ECO:0000256" key="1">
    <source>
        <dbReference type="ARBA" id="ARBA00004123"/>
    </source>
</evidence>
<dbReference type="PANTHER" id="PTHR45654">
    <property type="entry name" value="HOMEOBOX-LEUCINE ZIPPER PROTEIN MERISTEM L1"/>
    <property type="match status" value="1"/>
</dbReference>
<accession>A0AAV9KYG0</accession>